<evidence type="ECO:0000313" key="6">
    <source>
        <dbReference type="Proteomes" id="UP000615593"/>
    </source>
</evidence>
<dbReference type="EMBL" id="BMWY01000005">
    <property type="protein sequence ID" value="GGZ58431.1"/>
    <property type="molecule type" value="Genomic_DNA"/>
</dbReference>
<evidence type="ECO:0000256" key="1">
    <source>
        <dbReference type="ARBA" id="ARBA00023015"/>
    </source>
</evidence>
<dbReference type="CDD" id="cd00093">
    <property type="entry name" value="HTH_XRE"/>
    <property type="match status" value="1"/>
</dbReference>
<sequence>MSVNLKYDKTVVYLIDICYMTKDQLKKKVGNRIIELRLKKGWNQSDLARECGKDRQAIEKLENGKVNPTVYSLYEISKALKVDFYQLLKF</sequence>
<dbReference type="InterPro" id="IPR001387">
    <property type="entry name" value="Cro/C1-type_HTH"/>
</dbReference>
<dbReference type="SMART" id="SM00530">
    <property type="entry name" value="HTH_XRE"/>
    <property type="match status" value="1"/>
</dbReference>
<accession>A0ABQ3BUT2</accession>
<feature type="domain" description="HTH cro/C1-type" evidence="4">
    <location>
        <begin position="33"/>
        <end position="87"/>
    </location>
</feature>
<dbReference type="InterPro" id="IPR010982">
    <property type="entry name" value="Lambda_DNA-bd_dom_sf"/>
</dbReference>
<evidence type="ECO:0000259" key="4">
    <source>
        <dbReference type="PROSITE" id="PS50943"/>
    </source>
</evidence>
<keyword evidence="1" id="KW-0805">Transcription regulation</keyword>
<dbReference type="PROSITE" id="PS50943">
    <property type="entry name" value="HTH_CROC1"/>
    <property type="match status" value="1"/>
</dbReference>
<protein>
    <recommendedName>
        <fullName evidence="4">HTH cro/C1-type domain-containing protein</fullName>
    </recommendedName>
</protein>
<reference evidence="6" key="1">
    <citation type="journal article" date="2019" name="Int. J. Syst. Evol. Microbiol.">
        <title>The Global Catalogue of Microorganisms (GCM) 10K type strain sequencing project: providing services to taxonomists for standard genome sequencing and annotation.</title>
        <authorList>
            <consortium name="The Broad Institute Genomics Platform"/>
            <consortium name="The Broad Institute Genome Sequencing Center for Infectious Disease"/>
            <person name="Wu L."/>
            <person name="Ma J."/>
        </authorList>
    </citation>
    <scope>NUCLEOTIDE SEQUENCE [LARGE SCALE GENOMIC DNA]</scope>
    <source>
        <strain evidence="6">KCTC 12708</strain>
    </source>
</reference>
<keyword evidence="2" id="KW-0238">DNA-binding</keyword>
<keyword evidence="6" id="KW-1185">Reference proteome</keyword>
<dbReference type="Gene3D" id="1.10.260.40">
    <property type="entry name" value="lambda repressor-like DNA-binding domains"/>
    <property type="match status" value="1"/>
</dbReference>
<organism evidence="5 6">
    <name type="scientific">Mesonia mobilis</name>
    <dbReference type="NCBI Taxonomy" id="369791"/>
    <lineage>
        <taxon>Bacteria</taxon>
        <taxon>Pseudomonadati</taxon>
        <taxon>Bacteroidota</taxon>
        <taxon>Flavobacteriia</taxon>
        <taxon>Flavobacteriales</taxon>
        <taxon>Flavobacteriaceae</taxon>
        <taxon>Mesonia</taxon>
    </lineage>
</organism>
<evidence type="ECO:0000256" key="3">
    <source>
        <dbReference type="ARBA" id="ARBA00023163"/>
    </source>
</evidence>
<dbReference type="InterPro" id="IPR050807">
    <property type="entry name" value="TransReg_Diox_bact_type"/>
</dbReference>
<keyword evidence="3" id="KW-0804">Transcription</keyword>
<dbReference type="PANTHER" id="PTHR46797:SF23">
    <property type="entry name" value="HTH-TYPE TRANSCRIPTIONAL REGULATOR SUTR"/>
    <property type="match status" value="1"/>
</dbReference>
<dbReference type="Pfam" id="PF01381">
    <property type="entry name" value="HTH_3"/>
    <property type="match status" value="1"/>
</dbReference>
<gene>
    <name evidence="5" type="ORF">GCM10008088_20000</name>
</gene>
<comment type="caution">
    <text evidence="5">The sequence shown here is derived from an EMBL/GenBank/DDBJ whole genome shotgun (WGS) entry which is preliminary data.</text>
</comment>
<name>A0ABQ3BUT2_9FLAO</name>
<dbReference type="Proteomes" id="UP000615593">
    <property type="component" value="Unassembled WGS sequence"/>
</dbReference>
<evidence type="ECO:0000256" key="2">
    <source>
        <dbReference type="ARBA" id="ARBA00023125"/>
    </source>
</evidence>
<proteinExistence type="predicted"/>
<dbReference type="SUPFAM" id="SSF47413">
    <property type="entry name" value="lambda repressor-like DNA-binding domains"/>
    <property type="match status" value="1"/>
</dbReference>
<dbReference type="PANTHER" id="PTHR46797">
    <property type="entry name" value="HTH-TYPE TRANSCRIPTIONAL REGULATOR"/>
    <property type="match status" value="1"/>
</dbReference>
<evidence type="ECO:0000313" key="5">
    <source>
        <dbReference type="EMBL" id="GGZ58431.1"/>
    </source>
</evidence>